<dbReference type="AlphaFoldDB" id="A0A0K0E5Z1"/>
<organism evidence="2">
    <name type="scientific">Strongyloides stercoralis</name>
    <name type="common">Threadworm</name>
    <dbReference type="NCBI Taxonomy" id="6248"/>
    <lineage>
        <taxon>Eukaryota</taxon>
        <taxon>Metazoa</taxon>
        <taxon>Ecdysozoa</taxon>
        <taxon>Nematoda</taxon>
        <taxon>Chromadorea</taxon>
        <taxon>Rhabditida</taxon>
        <taxon>Tylenchina</taxon>
        <taxon>Panagrolaimomorpha</taxon>
        <taxon>Strongyloidoidea</taxon>
        <taxon>Strongyloididae</taxon>
        <taxon>Strongyloides</taxon>
    </lineage>
</organism>
<accession>A0A0K0E5Z1</accession>
<name>A0A0K0E5Z1_STRER</name>
<reference evidence="2" key="1">
    <citation type="submission" date="2015-08" db="UniProtKB">
        <authorList>
            <consortium name="WormBaseParasite"/>
        </authorList>
    </citation>
    <scope>IDENTIFICATION</scope>
</reference>
<keyword evidence="1" id="KW-1185">Reference proteome</keyword>
<evidence type="ECO:0000313" key="1">
    <source>
        <dbReference type="Proteomes" id="UP000035681"/>
    </source>
</evidence>
<evidence type="ECO:0000313" key="3">
    <source>
        <dbReference type="WBParaSite" id="TCONS_00012604.p1"/>
    </source>
</evidence>
<proteinExistence type="predicted"/>
<protein>
    <submittedName>
        <fullName evidence="2">CULLIN_2 domain-containing protein</fullName>
    </submittedName>
    <submittedName>
        <fullName evidence="3">RT_RNaseH_2 domain-containing protein</fullName>
    </submittedName>
</protein>
<dbReference type="WBParaSite" id="SSTP_0000492400.1">
    <property type="protein sequence ID" value="SSTP_0000492400.1"/>
    <property type="gene ID" value="SSTP_0000492400"/>
</dbReference>
<dbReference type="Proteomes" id="UP000035681">
    <property type="component" value="Unplaced"/>
</dbReference>
<sequence>MKLTQASNTLDNNQRQGLDIALRTMKTYFPDEPICGFLNDYEDLISMFKESRRKETNQKIKVDDFRSKWSSSSLKDTSYEYIKNSLIRRYFKHACQRMLLKSVISSASKTDSGFSKIVQDVSQFITELDANYLLKKFFSMVLVLSRWDGTEEIKERALALMTQ</sequence>
<dbReference type="WBParaSite" id="TCONS_00012604.p1">
    <property type="protein sequence ID" value="TCONS_00012604.p1"/>
    <property type="gene ID" value="XLOC_008266"/>
</dbReference>
<evidence type="ECO:0000313" key="2">
    <source>
        <dbReference type="WBParaSite" id="SSTP_0000492400.1"/>
    </source>
</evidence>